<dbReference type="Pfam" id="PF13482">
    <property type="entry name" value="RNase_H_2"/>
    <property type="match status" value="1"/>
</dbReference>
<evidence type="ECO:0000259" key="1">
    <source>
        <dbReference type="Pfam" id="PF13482"/>
    </source>
</evidence>
<dbReference type="InterPro" id="IPR038720">
    <property type="entry name" value="YprB_RNase_H-like_dom"/>
</dbReference>
<comment type="caution">
    <text evidence="2">The sequence shown here is derived from an EMBL/GenBank/DDBJ whole genome shotgun (WGS) entry which is preliminary data.</text>
</comment>
<sequence>MLLGGYAAKTCPRATHNEYDITVPRPEVEVSPELQRLFDLGRDFENDVFAQWIGLDNDGLVDLRDYDHDKYEHIDATLRAMEYGVPVILGGRLPDDPDGGRTGKPDILLRETDGPGYHPADVKAHFVLDKRETGGLVTCLHAPALANATALSDHGLRYREPDLLQLAHFWRMLEVCGYQAESPYGAICGNDQSEDPLLAWYDLTEPLFRTFSRSQGAVKRSALERYDHEHGFRLDVAKAAVQRKGSVDDPEPLVVPIGQQECDECVWASVCVDMLPASDLSGGLRGALSVREYAALRDAGIGTIEQLAAKSAEDLLTDGYLQDTAHLTRRASRLRQAIISAQLARDDAVLRVKPETTIDLPKADIEIDLDIEWSADNQVYLWGALLTSEDDSRYVSFFDPAAVEADLARRCLAWLRDIVTSAREQGRSLLVFHYSHAERTHARRILSEEDWILDSWVDLLPYVRDSIDSRYGHGLKVVAYHGAGFSWRDEDPGGRQSQIWYEQAVHGDAAAAARLLAYNEDDVRASLAVRRWLRGIGQGSGNPDQP</sequence>
<dbReference type="NCBIfam" id="TIGR03491">
    <property type="entry name" value="TM0106 family RecB-like putative nuclease"/>
    <property type="match status" value="1"/>
</dbReference>
<dbReference type="AlphaFoldDB" id="A0A8J3LIM9"/>
<name>A0A8J3LIM9_9ACTN</name>
<proteinExistence type="predicted"/>
<reference evidence="2" key="1">
    <citation type="submission" date="2021-01" db="EMBL/GenBank/DDBJ databases">
        <title>Whole genome shotgun sequence of Planosporangium flavigriseum NBRC 105377.</title>
        <authorList>
            <person name="Komaki H."/>
            <person name="Tamura T."/>
        </authorList>
    </citation>
    <scope>NUCLEOTIDE SEQUENCE</scope>
    <source>
        <strain evidence="2">NBRC 105377</strain>
    </source>
</reference>
<dbReference type="InterPro" id="IPR019993">
    <property type="entry name" value="RecB_nuclease_TM0106_put"/>
</dbReference>
<dbReference type="EMBL" id="BONU01000013">
    <property type="protein sequence ID" value="GIG73958.1"/>
    <property type="molecule type" value="Genomic_DNA"/>
</dbReference>
<accession>A0A8J3LIM9</accession>
<evidence type="ECO:0000313" key="3">
    <source>
        <dbReference type="Proteomes" id="UP000653674"/>
    </source>
</evidence>
<keyword evidence="3" id="KW-1185">Reference proteome</keyword>
<protein>
    <submittedName>
        <fullName evidence="2">Recombinase RecB</fullName>
    </submittedName>
</protein>
<gene>
    <name evidence="2" type="ORF">Pfl04_23620</name>
</gene>
<evidence type="ECO:0000313" key="2">
    <source>
        <dbReference type="EMBL" id="GIG73958.1"/>
    </source>
</evidence>
<organism evidence="2 3">
    <name type="scientific">Planosporangium flavigriseum</name>
    <dbReference type="NCBI Taxonomy" id="373681"/>
    <lineage>
        <taxon>Bacteria</taxon>
        <taxon>Bacillati</taxon>
        <taxon>Actinomycetota</taxon>
        <taxon>Actinomycetes</taxon>
        <taxon>Micromonosporales</taxon>
        <taxon>Micromonosporaceae</taxon>
        <taxon>Planosporangium</taxon>
    </lineage>
</organism>
<feature type="domain" description="YprB ribonuclease H-like" evidence="1">
    <location>
        <begin position="369"/>
        <end position="533"/>
    </location>
</feature>
<dbReference type="Proteomes" id="UP000653674">
    <property type="component" value="Unassembled WGS sequence"/>
</dbReference>